<proteinExistence type="predicted"/>
<reference evidence="3" key="1">
    <citation type="journal article" date="2013" name="Genome Announc.">
        <title>Draft Genome Sequence of Streptomyces bottropensis ATCC 25435, a Bottromycin-Producing Actinomycete.</title>
        <authorList>
            <person name="Zhang H."/>
            <person name="Zhou W."/>
            <person name="Zhuang Y."/>
            <person name="Liang X."/>
            <person name="Liu T."/>
        </authorList>
    </citation>
    <scope>NUCLEOTIDE SEQUENCE [LARGE SCALE GENOMIC DNA]</scope>
    <source>
        <strain evidence="3">ATCC 25435</strain>
    </source>
</reference>
<dbReference type="Proteomes" id="UP000030760">
    <property type="component" value="Unassembled WGS sequence"/>
</dbReference>
<sequence>MATAGSPVIRGFFLGGPARTRNLHGLRAGGSGRAGLPSVGSDLARVSPGASHVVGRAQKSPSPARATRRTGPSRAFDRL</sequence>
<evidence type="ECO:0000313" key="2">
    <source>
        <dbReference type="EMBL" id="EMF52829.1"/>
    </source>
</evidence>
<name>M3FL74_9ACTN</name>
<gene>
    <name evidence="2" type="ORF">SBD_5904</name>
</gene>
<protein>
    <submittedName>
        <fullName evidence="2">Uncharacterized protein</fullName>
    </submittedName>
</protein>
<accession>M3FL74</accession>
<evidence type="ECO:0000313" key="3">
    <source>
        <dbReference type="Proteomes" id="UP000030760"/>
    </source>
</evidence>
<feature type="region of interest" description="Disordered" evidence="1">
    <location>
        <begin position="24"/>
        <end position="79"/>
    </location>
</feature>
<organism evidence="2 3">
    <name type="scientific">Streptomyces bottropensis ATCC 25435</name>
    <dbReference type="NCBI Taxonomy" id="1054862"/>
    <lineage>
        <taxon>Bacteria</taxon>
        <taxon>Bacillati</taxon>
        <taxon>Actinomycetota</taxon>
        <taxon>Actinomycetes</taxon>
        <taxon>Kitasatosporales</taxon>
        <taxon>Streptomycetaceae</taxon>
        <taxon>Streptomyces</taxon>
    </lineage>
</organism>
<dbReference type="AlphaFoldDB" id="M3FL74"/>
<dbReference type="EMBL" id="KB405094">
    <property type="protein sequence ID" value="EMF52829.1"/>
    <property type="molecule type" value="Genomic_DNA"/>
</dbReference>
<evidence type="ECO:0000256" key="1">
    <source>
        <dbReference type="SAM" id="MobiDB-lite"/>
    </source>
</evidence>